<sequence length="126" mass="13368">MLPLFASPAHAATTASIKPVCDAATWGVSYTATSSGHQKKAGIEVRVDQAIVEEWADHGLGAAAMGEPRRAKANGNGTWSERVRLVKGTGAPNETRPYKRTYTLDLTVTVRGVQTRASGSCSLTLR</sequence>
<accession>A0ABP7SRT9</accession>
<keyword evidence="3" id="KW-1185">Reference proteome</keyword>
<dbReference type="EMBL" id="BAABAL010000017">
    <property type="protein sequence ID" value="GAA4015659.1"/>
    <property type="molecule type" value="Genomic_DNA"/>
</dbReference>
<gene>
    <name evidence="2" type="ORF">GCM10022247_43230</name>
</gene>
<evidence type="ECO:0000313" key="3">
    <source>
        <dbReference type="Proteomes" id="UP001501747"/>
    </source>
</evidence>
<reference evidence="3" key="1">
    <citation type="journal article" date="2019" name="Int. J. Syst. Evol. Microbiol.">
        <title>The Global Catalogue of Microorganisms (GCM) 10K type strain sequencing project: providing services to taxonomists for standard genome sequencing and annotation.</title>
        <authorList>
            <consortium name="The Broad Institute Genomics Platform"/>
            <consortium name="The Broad Institute Genome Sequencing Center for Infectious Disease"/>
            <person name="Wu L."/>
            <person name="Ma J."/>
        </authorList>
    </citation>
    <scope>NUCLEOTIDE SEQUENCE [LARGE SCALE GENOMIC DNA]</scope>
    <source>
        <strain evidence="3">JCM 17342</strain>
    </source>
</reference>
<evidence type="ECO:0000256" key="1">
    <source>
        <dbReference type="SAM" id="MobiDB-lite"/>
    </source>
</evidence>
<evidence type="ECO:0000313" key="2">
    <source>
        <dbReference type="EMBL" id="GAA4015659.1"/>
    </source>
</evidence>
<organism evidence="2 3">
    <name type="scientific">Allokutzneria multivorans</name>
    <dbReference type="NCBI Taxonomy" id="1142134"/>
    <lineage>
        <taxon>Bacteria</taxon>
        <taxon>Bacillati</taxon>
        <taxon>Actinomycetota</taxon>
        <taxon>Actinomycetes</taxon>
        <taxon>Pseudonocardiales</taxon>
        <taxon>Pseudonocardiaceae</taxon>
        <taxon>Allokutzneria</taxon>
    </lineage>
</organism>
<dbReference type="Proteomes" id="UP001501747">
    <property type="component" value="Unassembled WGS sequence"/>
</dbReference>
<proteinExistence type="predicted"/>
<comment type="caution">
    <text evidence="2">The sequence shown here is derived from an EMBL/GenBank/DDBJ whole genome shotgun (WGS) entry which is preliminary data.</text>
</comment>
<name>A0ABP7SRT9_9PSEU</name>
<feature type="region of interest" description="Disordered" evidence="1">
    <location>
        <begin position="66"/>
        <end position="97"/>
    </location>
</feature>
<protein>
    <submittedName>
        <fullName evidence="2">Uncharacterized protein</fullName>
    </submittedName>
</protein>